<gene>
    <name evidence="1" type="ORF">B5V51_5428</name>
</gene>
<reference evidence="1" key="1">
    <citation type="submission" date="2017-09" db="EMBL/GenBank/DDBJ databases">
        <title>Contemporary evolution of a Lepidopteran species, Heliothis virescens, in response to modern agricultural practices.</title>
        <authorList>
            <person name="Fritz M.L."/>
            <person name="Deyonke A.M."/>
            <person name="Papanicolaou A."/>
            <person name="Micinski S."/>
            <person name="Westbrook J."/>
            <person name="Gould F."/>
        </authorList>
    </citation>
    <scope>NUCLEOTIDE SEQUENCE [LARGE SCALE GENOMIC DNA]</scope>
    <source>
        <strain evidence="1">HvINT-</strain>
        <tissue evidence="1">Whole body</tissue>
    </source>
</reference>
<proteinExistence type="predicted"/>
<protein>
    <submittedName>
        <fullName evidence="1">Uncharacterized protein</fullName>
    </submittedName>
</protein>
<evidence type="ECO:0000313" key="1">
    <source>
        <dbReference type="EMBL" id="PCG68263.1"/>
    </source>
</evidence>
<name>A0A2A4JA40_HELVI</name>
<comment type="caution">
    <text evidence="1">The sequence shown here is derived from an EMBL/GenBank/DDBJ whole genome shotgun (WGS) entry which is preliminary data.</text>
</comment>
<organism evidence="1">
    <name type="scientific">Heliothis virescens</name>
    <name type="common">Tobacco budworm moth</name>
    <dbReference type="NCBI Taxonomy" id="7102"/>
    <lineage>
        <taxon>Eukaryota</taxon>
        <taxon>Metazoa</taxon>
        <taxon>Ecdysozoa</taxon>
        <taxon>Arthropoda</taxon>
        <taxon>Hexapoda</taxon>
        <taxon>Insecta</taxon>
        <taxon>Pterygota</taxon>
        <taxon>Neoptera</taxon>
        <taxon>Endopterygota</taxon>
        <taxon>Lepidoptera</taxon>
        <taxon>Glossata</taxon>
        <taxon>Ditrysia</taxon>
        <taxon>Noctuoidea</taxon>
        <taxon>Noctuidae</taxon>
        <taxon>Heliothinae</taxon>
        <taxon>Heliothis</taxon>
    </lineage>
</organism>
<dbReference type="AlphaFoldDB" id="A0A2A4JA40"/>
<sequence length="305" mass="33136">MHIPGLHPQPHPATLAPAHCTSAGRVSPSPKQSLATIAALCNLCSAGPDSLGFAAPPQQLVPTHRELRGNRSATRWLGQRTRTWTIDLRSPEGSDVALHIPGLHPQPHPATLAPAHCTSAGRVSPSPKQSLATIAALCNLCSAGPDSLGFAAPPQQLVPTHRELRGNRSATRWLGQRTRTWTIDLRSPEGSDVAVLLPTPLHIHWKAHHPASRKQCSRATRTYIEHPDKNCRAVAHRTKTPVRSEDPPFPPRYVELYSLLTYLHSGDPALDVNATFGLRDVINIKTFLKLSSDEFFSQPASNGLT</sequence>
<accession>A0A2A4JA40</accession>
<dbReference type="EMBL" id="NWSH01002454">
    <property type="protein sequence ID" value="PCG68263.1"/>
    <property type="molecule type" value="Genomic_DNA"/>
</dbReference>